<keyword evidence="4" id="KW-0472">Membrane</keyword>
<accession>A0AAD7E5V8</accession>
<evidence type="ECO:0000313" key="5">
    <source>
        <dbReference type="EMBL" id="KAJ7229127.1"/>
    </source>
</evidence>
<dbReference type="InterPro" id="IPR020946">
    <property type="entry name" value="Flavin_mOase-like"/>
</dbReference>
<sequence length="339" mass="37357">MMVTVYGFSPLAMLYIILFLSLSFLAGAMPILLADSRGYEPFRSQYLCCLRSAPGRLQLLLDVLATVFKLALLSAGTDATFDFSEMYLASGRIRLSTEVVWVDEFPDSRGWSVTTRDGKNGAEAVQTWDAVIVATGWYDFPVWPESTPGLAEARAAGLATHAQTWYGPGGYEGKRVVVVGNADSSNAHLKAVAAAPVYRSIRRQGLQRFAFLPDPRVIDVPRITHYIPKPSGKLDLELHGGTTLTDIDAVVHRIQRRVHALRAHSPATNAVRRARARAARLRADPPRAVQPHPLRARADTRVHRHTHVLHTFTLADVASTWLALVWTCRGTRYGHSAAS</sequence>
<evidence type="ECO:0000256" key="3">
    <source>
        <dbReference type="ARBA" id="ARBA00023002"/>
    </source>
</evidence>
<dbReference type="AlphaFoldDB" id="A0AAD7E5V8"/>
<name>A0AAD7E5V8_9AGAR</name>
<comment type="caution">
    <text evidence="5">The sequence shown here is derived from an EMBL/GenBank/DDBJ whole genome shotgun (WGS) entry which is preliminary data.</text>
</comment>
<dbReference type="GO" id="GO:0050661">
    <property type="term" value="F:NADP binding"/>
    <property type="evidence" value="ECO:0007669"/>
    <property type="project" value="InterPro"/>
</dbReference>
<keyword evidence="2" id="KW-0274">FAD</keyword>
<keyword evidence="4" id="KW-0812">Transmembrane</keyword>
<keyword evidence="4" id="KW-1133">Transmembrane helix</keyword>
<evidence type="ECO:0000256" key="1">
    <source>
        <dbReference type="ARBA" id="ARBA00022630"/>
    </source>
</evidence>
<dbReference type="SUPFAM" id="SSF51905">
    <property type="entry name" value="FAD/NAD(P)-binding domain"/>
    <property type="match status" value="1"/>
</dbReference>
<keyword evidence="3" id="KW-0560">Oxidoreductase</keyword>
<keyword evidence="1" id="KW-0285">Flavoprotein</keyword>
<reference evidence="5" key="1">
    <citation type="submission" date="2023-03" db="EMBL/GenBank/DDBJ databases">
        <title>Massive genome expansion in bonnet fungi (Mycena s.s.) driven by repeated elements and novel gene families across ecological guilds.</title>
        <authorList>
            <consortium name="Lawrence Berkeley National Laboratory"/>
            <person name="Harder C.B."/>
            <person name="Miyauchi S."/>
            <person name="Viragh M."/>
            <person name="Kuo A."/>
            <person name="Thoen E."/>
            <person name="Andreopoulos B."/>
            <person name="Lu D."/>
            <person name="Skrede I."/>
            <person name="Drula E."/>
            <person name="Henrissat B."/>
            <person name="Morin E."/>
            <person name="Kohler A."/>
            <person name="Barry K."/>
            <person name="LaButti K."/>
            <person name="Morin E."/>
            <person name="Salamov A."/>
            <person name="Lipzen A."/>
            <person name="Mereny Z."/>
            <person name="Hegedus B."/>
            <person name="Baldrian P."/>
            <person name="Stursova M."/>
            <person name="Weitz H."/>
            <person name="Taylor A."/>
            <person name="Grigoriev I.V."/>
            <person name="Nagy L.G."/>
            <person name="Martin F."/>
            <person name="Kauserud H."/>
        </authorList>
    </citation>
    <scope>NUCLEOTIDE SEQUENCE</scope>
    <source>
        <strain evidence="5">9144</strain>
    </source>
</reference>
<feature type="transmembrane region" description="Helical" evidence="4">
    <location>
        <begin position="12"/>
        <end position="34"/>
    </location>
</feature>
<dbReference type="GO" id="GO:0004499">
    <property type="term" value="F:N,N-dimethylaniline monooxygenase activity"/>
    <property type="evidence" value="ECO:0007669"/>
    <property type="project" value="InterPro"/>
</dbReference>
<gene>
    <name evidence="5" type="ORF">GGX14DRAFT_616918</name>
</gene>
<dbReference type="InterPro" id="IPR036188">
    <property type="entry name" value="FAD/NAD-bd_sf"/>
</dbReference>
<evidence type="ECO:0000313" key="6">
    <source>
        <dbReference type="Proteomes" id="UP001219525"/>
    </source>
</evidence>
<dbReference type="Gene3D" id="3.50.50.60">
    <property type="entry name" value="FAD/NAD(P)-binding domain"/>
    <property type="match status" value="2"/>
</dbReference>
<proteinExistence type="predicted"/>
<keyword evidence="6" id="KW-1185">Reference proteome</keyword>
<dbReference type="EMBL" id="JARJCW010000002">
    <property type="protein sequence ID" value="KAJ7229127.1"/>
    <property type="molecule type" value="Genomic_DNA"/>
</dbReference>
<evidence type="ECO:0008006" key="7">
    <source>
        <dbReference type="Google" id="ProtNLM"/>
    </source>
</evidence>
<protein>
    <recommendedName>
        <fullName evidence="7">FAD/NAD(P)-binding domain-containing protein</fullName>
    </recommendedName>
</protein>
<evidence type="ECO:0000256" key="4">
    <source>
        <dbReference type="SAM" id="Phobius"/>
    </source>
</evidence>
<dbReference type="GO" id="GO:0050660">
    <property type="term" value="F:flavin adenine dinucleotide binding"/>
    <property type="evidence" value="ECO:0007669"/>
    <property type="project" value="InterPro"/>
</dbReference>
<organism evidence="5 6">
    <name type="scientific">Mycena pura</name>
    <dbReference type="NCBI Taxonomy" id="153505"/>
    <lineage>
        <taxon>Eukaryota</taxon>
        <taxon>Fungi</taxon>
        <taxon>Dikarya</taxon>
        <taxon>Basidiomycota</taxon>
        <taxon>Agaricomycotina</taxon>
        <taxon>Agaricomycetes</taxon>
        <taxon>Agaricomycetidae</taxon>
        <taxon>Agaricales</taxon>
        <taxon>Marasmiineae</taxon>
        <taxon>Mycenaceae</taxon>
        <taxon>Mycena</taxon>
    </lineage>
</organism>
<dbReference type="Proteomes" id="UP001219525">
    <property type="component" value="Unassembled WGS sequence"/>
</dbReference>
<evidence type="ECO:0000256" key="2">
    <source>
        <dbReference type="ARBA" id="ARBA00022827"/>
    </source>
</evidence>
<dbReference type="Pfam" id="PF00743">
    <property type="entry name" value="FMO-like"/>
    <property type="match status" value="1"/>
</dbReference>